<dbReference type="Proteomes" id="UP000199645">
    <property type="component" value="Unassembled WGS sequence"/>
</dbReference>
<gene>
    <name evidence="8" type="ORF">SAMN05421541_106277</name>
</gene>
<feature type="binding site" description="distal binding residue" evidence="5">
    <location>
        <position position="147"/>
    </location>
    <ligand>
        <name>heme</name>
        <dbReference type="ChEBI" id="CHEBI:30413"/>
    </ligand>
    <ligandPart>
        <name>Fe</name>
        <dbReference type="ChEBI" id="CHEBI:18248"/>
    </ligandPart>
</feature>
<keyword evidence="4 5" id="KW-0408">Iron</keyword>
<dbReference type="Pfam" id="PF01152">
    <property type="entry name" value="Bac_globin"/>
    <property type="match status" value="1"/>
</dbReference>
<feature type="domain" description="ABM" evidence="7">
    <location>
        <begin position="11"/>
        <end position="69"/>
    </location>
</feature>
<dbReference type="STRING" id="35752.SAMN05421541_106277"/>
<dbReference type="CDD" id="cd14775">
    <property type="entry name" value="TrHb2_O-like"/>
    <property type="match status" value="1"/>
</dbReference>
<protein>
    <submittedName>
        <fullName evidence="8">Truncated hemoglobin YjbI</fullName>
    </submittedName>
</protein>
<proteinExistence type="predicted"/>
<evidence type="ECO:0000313" key="8">
    <source>
        <dbReference type="EMBL" id="SFF13275.1"/>
    </source>
</evidence>
<name>A0A1I2G6N8_9ACTN</name>
<dbReference type="OrthoDB" id="9798157at2"/>
<keyword evidence="3 5" id="KW-0479">Metal-binding</keyword>
<evidence type="ECO:0000256" key="3">
    <source>
        <dbReference type="ARBA" id="ARBA00022723"/>
    </source>
</evidence>
<evidence type="ECO:0000256" key="2">
    <source>
        <dbReference type="ARBA" id="ARBA00022617"/>
    </source>
</evidence>
<evidence type="ECO:0000256" key="6">
    <source>
        <dbReference type="SAM" id="MobiDB-lite"/>
    </source>
</evidence>
<dbReference type="InterPro" id="IPR007138">
    <property type="entry name" value="ABM_dom"/>
</dbReference>
<dbReference type="Gene3D" id="1.10.490.10">
    <property type="entry name" value="Globins"/>
    <property type="match status" value="1"/>
</dbReference>
<dbReference type="InterPro" id="IPR011008">
    <property type="entry name" value="Dimeric_a/b-barrel"/>
</dbReference>
<dbReference type="EMBL" id="FONV01000006">
    <property type="protein sequence ID" value="SFF13275.1"/>
    <property type="molecule type" value="Genomic_DNA"/>
</dbReference>
<dbReference type="Gene3D" id="3.30.70.100">
    <property type="match status" value="1"/>
</dbReference>
<evidence type="ECO:0000259" key="7">
    <source>
        <dbReference type="Pfam" id="PF03992"/>
    </source>
</evidence>
<dbReference type="InterPro" id="IPR009050">
    <property type="entry name" value="Globin-like_sf"/>
</dbReference>
<reference evidence="8 9" key="1">
    <citation type="submission" date="2016-10" db="EMBL/GenBank/DDBJ databases">
        <authorList>
            <person name="de Groot N.N."/>
        </authorList>
    </citation>
    <scope>NUCLEOTIDE SEQUENCE [LARGE SCALE GENOMIC DNA]</scope>
    <source>
        <strain evidence="8 9">DSM 43019</strain>
    </source>
</reference>
<evidence type="ECO:0000313" key="9">
    <source>
        <dbReference type="Proteomes" id="UP000199645"/>
    </source>
</evidence>
<dbReference type="GO" id="GO:0019825">
    <property type="term" value="F:oxygen binding"/>
    <property type="evidence" value="ECO:0007669"/>
    <property type="project" value="InterPro"/>
</dbReference>
<evidence type="ECO:0000256" key="4">
    <source>
        <dbReference type="ARBA" id="ARBA00023004"/>
    </source>
</evidence>
<evidence type="ECO:0000256" key="5">
    <source>
        <dbReference type="PIRSR" id="PIRSR601486-1"/>
    </source>
</evidence>
<keyword evidence="2 5" id="KW-0349">Heme</keyword>
<evidence type="ECO:0000256" key="1">
    <source>
        <dbReference type="ARBA" id="ARBA00022448"/>
    </source>
</evidence>
<dbReference type="InterPro" id="IPR001486">
    <property type="entry name" value="Hemoglobin_trunc"/>
</dbReference>
<dbReference type="GO" id="GO:0020037">
    <property type="term" value="F:heme binding"/>
    <property type="evidence" value="ECO:0007669"/>
    <property type="project" value="InterPro"/>
</dbReference>
<dbReference type="InterPro" id="IPR012292">
    <property type="entry name" value="Globin/Proto"/>
</dbReference>
<keyword evidence="1" id="KW-0813">Transport</keyword>
<keyword evidence="9" id="KW-1185">Reference proteome</keyword>
<dbReference type="GO" id="GO:0046872">
    <property type="term" value="F:metal ion binding"/>
    <property type="evidence" value="ECO:0007669"/>
    <property type="project" value="UniProtKB-KW"/>
</dbReference>
<dbReference type="SUPFAM" id="SSF46458">
    <property type="entry name" value="Globin-like"/>
    <property type="match status" value="1"/>
</dbReference>
<organism evidence="8 9">
    <name type="scientific">Actinoplanes philippinensis</name>
    <dbReference type="NCBI Taxonomy" id="35752"/>
    <lineage>
        <taxon>Bacteria</taxon>
        <taxon>Bacillati</taxon>
        <taxon>Actinomycetota</taxon>
        <taxon>Actinomycetes</taxon>
        <taxon>Micromonosporales</taxon>
        <taxon>Micromonosporaceae</taxon>
        <taxon>Actinoplanes</taxon>
    </lineage>
</organism>
<feature type="region of interest" description="Disordered" evidence="6">
    <location>
        <begin position="227"/>
        <end position="252"/>
    </location>
</feature>
<sequence length="252" mass="27978">MTVEYIRYRIPGDTAEFEAAYGRAARFLTLAPQCVDYELSRCADEPGVYILRITWTSAEDHLKGFRGGDLFPGFLAEIRPYIEAIEEMRHYERTVVAGAGGSVPSLYDWAGGADALERLTERFYQLVTADDVVGPLFAHMDPGHPRHVAMWLAEVFGGPARYTGERGGYPAMLSHHLGKAITERQRRRWVDLLADAADEVGLPADPEFRAAFMGYIEWGTRLALANSQPGATPPRQAPVPHWGWGVAPPYQG</sequence>
<dbReference type="Pfam" id="PF03992">
    <property type="entry name" value="ABM"/>
    <property type="match status" value="1"/>
</dbReference>
<dbReference type="RefSeq" id="WP_093615263.1">
    <property type="nucleotide sequence ID" value="NZ_BOMT01000023.1"/>
</dbReference>
<accession>A0A1I2G6N8</accession>
<dbReference type="AlphaFoldDB" id="A0A1I2G6N8"/>
<dbReference type="SUPFAM" id="SSF54909">
    <property type="entry name" value="Dimeric alpha+beta barrel"/>
    <property type="match status" value="1"/>
</dbReference>